<dbReference type="Proteomes" id="UP000652761">
    <property type="component" value="Unassembled WGS sequence"/>
</dbReference>
<feature type="compositionally biased region" description="Pro residues" evidence="3">
    <location>
        <begin position="260"/>
        <end position="272"/>
    </location>
</feature>
<comment type="caution">
    <text evidence="6">The sequence shown here is derived from an EMBL/GenBank/DDBJ whole genome shotgun (WGS) entry which is preliminary data.</text>
</comment>
<feature type="domain" description="Gnk2-homologous" evidence="5">
    <location>
        <begin position="147"/>
        <end position="249"/>
    </location>
</feature>
<dbReference type="PROSITE" id="PS51473">
    <property type="entry name" value="GNK2"/>
    <property type="match status" value="2"/>
</dbReference>
<feature type="chain" id="PRO_5032383620" description="Gnk2-homologous domain-containing protein" evidence="4">
    <location>
        <begin position="34"/>
        <end position="294"/>
    </location>
</feature>
<keyword evidence="7" id="KW-1185">Reference proteome</keyword>
<evidence type="ECO:0000313" key="7">
    <source>
        <dbReference type="Proteomes" id="UP000652761"/>
    </source>
</evidence>
<evidence type="ECO:0000313" key="6">
    <source>
        <dbReference type="EMBL" id="MQL97084.1"/>
    </source>
</evidence>
<organism evidence="6 7">
    <name type="scientific">Colocasia esculenta</name>
    <name type="common">Wild taro</name>
    <name type="synonym">Arum esculentum</name>
    <dbReference type="NCBI Taxonomy" id="4460"/>
    <lineage>
        <taxon>Eukaryota</taxon>
        <taxon>Viridiplantae</taxon>
        <taxon>Streptophyta</taxon>
        <taxon>Embryophyta</taxon>
        <taxon>Tracheophyta</taxon>
        <taxon>Spermatophyta</taxon>
        <taxon>Magnoliopsida</taxon>
        <taxon>Liliopsida</taxon>
        <taxon>Araceae</taxon>
        <taxon>Aroideae</taxon>
        <taxon>Colocasieae</taxon>
        <taxon>Colocasia</taxon>
    </lineage>
</organism>
<keyword evidence="2" id="KW-0677">Repeat</keyword>
<reference evidence="6" key="1">
    <citation type="submission" date="2017-07" db="EMBL/GenBank/DDBJ databases">
        <title>Taro Niue Genome Assembly and Annotation.</title>
        <authorList>
            <person name="Atibalentja N."/>
            <person name="Keating K."/>
            <person name="Fields C.J."/>
        </authorList>
    </citation>
    <scope>NUCLEOTIDE SEQUENCE</scope>
    <source>
        <strain evidence="6">Niue_2</strain>
        <tissue evidence="6">Leaf</tissue>
    </source>
</reference>
<dbReference type="OrthoDB" id="629478at2759"/>
<dbReference type="Gene3D" id="3.30.430.20">
    <property type="entry name" value="Gnk2 domain, C-X8-C-X2-C motif"/>
    <property type="match status" value="2"/>
</dbReference>
<dbReference type="CDD" id="cd23509">
    <property type="entry name" value="Gnk2-like"/>
    <property type="match status" value="2"/>
</dbReference>
<feature type="signal peptide" evidence="4">
    <location>
        <begin position="1"/>
        <end position="33"/>
    </location>
</feature>
<evidence type="ECO:0000256" key="2">
    <source>
        <dbReference type="ARBA" id="ARBA00022737"/>
    </source>
</evidence>
<evidence type="ECO:0000256" key="4">
    <source>
        <dbReference type="SAM" id="SignalP"/>
    </source>
</evidence>
<sequence>MPRPSSPRPSRMLAMLPVVVALLQTLLLLPSHAQNPNFVWCPHTSNYTTTSQFKRNLDRLLANLSTLPTPDSPGHFHSFSTDGPDAAYGFVQCRGDVLPADCATCLRRAASVPAVVSHCPLGRVAAIRYEDCLLRYSDEPLLGVLNHGYFLMVWNTQNITDRIPFNQRLTELVTEITTAAAAGSSRFAVGVKNFSEFRNIYGLVECTMDLSTRSCEQCLRDLTNHLPRGQVAGSTLSASCFLKYDTSPFFALSIVPPPPPPPLQPVLGPPPTSSTMVSLPADGSGSNSRGKGPH</sequence>
<dbReference type="InterPro" id="IPR002902">
    <property type="entry name" value="GNK2"/>
</dbReference>
<dbReference type="AlphaFoldDB" id="A0A843VVV8"/>
<evidence type="ECO:0000256" key="1">
    <source>
        <dbReference type="ARBA" id="ARBA00022729"/>
    </source>
</evidence>
<feature type="compositionally biased region" description="Polar residues" evidence="3">
    <location>
        <begin position="284"/>
        <end position="294"/>
    </location>
</feature>
<accession>A0A843VVV8</accession>
<proteinExistence type="predicted"/>
<dbReference type="EMBL" id="NMUH01002000">
    <property type="protein sequence ID" value="MQL97084.1"/>
    <property type="molecule type" value="Genomic_DNA"/>
</dbReference>
<dbReference type="InterPro" id="IPR038408">
    <property type="entry name" value="GNK2_sf"/>
</dbReference>
<protein>
    <recommendedName>
        <fullName evidence="5">Gnk2-homologous domain-containing protein</fullName>
    </recommendedName>
</protein>
<dbReference type="Pfam" id="PF01657">
    <property type="entry name" value="Stress-antifung"/>
    <property type="match status" value="2"/>
</dbReference>
<gene>
    <name evidence="6" type="ORF">Taro_029767</name>
</gene>
<name>A0A843VVV8_COLES</name>
<evidence type="ECO:0000256" key="3">
    <source>
        <dbReference type="SAM" id="MobiDB-lite"/>
    </source>
</evidence>
<keyword evidence="1 4" id="KW-0732">Signal</keyword>
<evidence type="ECO:0000259" key="5">
    <source>
        <dbReference type="PROSITE" id="PS51473"/>
    </source>
</evidence>
<feature type="domain" description="Gnk2-homologous" evidence="5">
    <location>
        <begin position="35"/>
        <end position="141"/>
    </location>
</feature>
<feature type="region of interest" description="Disordered" evidence="3">
    <location>
        <begin position="260"/>
        <end position="294"/>
    </location>
</feature>
<dbReference type="PANTHER" id="PTHR32099">
    <property type="entry name" value="CYSTEINE-RICH REPEAT SECRETORY PROTEIN"/>
    <property type="match status" value="1"/>
</dbReference>
<dbReference type="PANTHER" id="PTHR32099:SF42">
    <property type="entry name" value="CYSTEINE-RICH RECEPTOR-LIKE PROTEIN KINASE 9-RELATED"/>
    <property type="match status" value="1"/>
</dbReference>